<protein>
    <submittedName>
        <fullName evidence="3">Putative arsenate reductase ArsC</fullName>
    </submittedName>
</protein>
<gene>
    <name evidence="3" type="ORF">MHEL_32740</name>
</gene>
<dbReference type="Pfam" id="PF01451">
    <property type="entry name" value="LMWPc"/>
    <property type="match status" value="1"/>
</dbReference>
<keyword evidence="4" id="KW-1185">Reference proteome</keyword>
<dbReference type="CDD" id="cd16345">
    <property type="entry name" value="LMWP_ArsC"/>
    <property type="match status" value="1"/>
</dbReference>
<dbReference type="Pfam" id="PF21234">
    <property type="entry name" value="Phosphatase-like_N"/>
    <property type="match status" value="1"/>
</dbReference>
<sequence>MTDIPVSPAVHARGDLSIDQQHALKAAATRLHTEFDEYFGIETIERFLHSSYDQFAGRATILNFVPLLAERWARQRLTALARVDGKITDAKPIVLFLCTHNAGRSQMALGYFNHLAGDQGVAWSGGSEPGNEINPAAVAAMAEIGIDITREFPKPWTDEIVQAADVVVTMGCGDACPFFPGKRYENWELTDPAGQGIDAVRPIRDAIEARVRQLLAELGITPAA</sequence>
<accession>A0A7I7T955</accession>
<evidence type="ECO:0000256" key="1">
    <source>
        <dbReference type="ARBA" id="ARBA00022849"/>
    </source>
</evidence>
<organism evidence="3 4">
    <name type="scientific">Mycolicibacterium helvum</name>
    <dbReference type="NCBI Taxonomy" id="1534349"/>
    <lineage>
        <taxon>Bacteria</taxon>
        <taxon>Bacillati</taxon>
        <taxon>Actinomycetota</taxon>
        <taxon>Actinomycetes</taxon>
        <taxon>Mycobacteriales</taxon>
        <taxon>Mycobacteriaceae</taxon>
        <taxon>Mycolicibacterium</taxon>
    </lineage>
</organism>
<dbReference type="PANTHER" id="PTHR43428:SF1">
    <property type="entry name" value="ARSENATE REDUCTASE"/>
    <property type="match status" value="1"/>
</dbReference>
<dbReference type="InterPro" id="IPR036196">
    <property type="entry name" value="Ptyr_pPase_sf"/>
</dbReference>
<evidence type="ECO:0000313" key="4">
    <source>
        <dbReference type="Proteomes" id="UP000467148"/>
    </source>
</evidence>
<dbReference type="RefSeq" id="WP_163749172.1">
    <property type="nucleotide sequence ID" value="NZ_AP022596.1"/>
</dbReference>
<dbReference type="AlphaFoldDB" id="A0A7I7T955"/>
<dbReference type="EMBL" id="AP022596">
    <property type="protein sequence ID" value="BBY65031.1"/>
    <property type="molecule type" value="Genomic_DNA"/>
</dbReference>
<evidence type="ECO:0000313" key="3">
    <source>
        <dbReference type="EMBL" id="BBY65031.1"/>
    </source>
</evidence>
<dbReference type="KEGG" id="mhev:MHEL_32740"/>
<dbReference type="InterPro" id="IPR023485">
    <property type="entry name" value="Ptyr_pPase"/>
</dbReference>
<dbReference type="NCBIfam" id="NF046112">
    <property type="entry name" value="MSMEG_6209_Nter"/>
    <property type="match status" value="1"/>
</dbReference>
<name>A0A7I7T955_9MYCO</name>
<dbReference type="Gene3D" id="3.40.50.2300">
    <property type="match status" value="1"/>
</dbReference>
<dbReference type="PANTHER" id="PTHR43428">
    <property type="entry name" value="ARSENATE REDUCTASE"/>
    <property type="match status" value="1"/>
</dbReference>
<dbReference type="SMART" id="SM00226">
    <property type="entry name" value="LMWPc"/>
    <property type="match status" value="1"/>
</dbReference>
<proteinExistence type="predicted"/>
<evidence type="ECO:0000259" key="2">
    <source>
        <dbReference type="SMART" id="SM00226"/>
    </source>
</evidence>
<dbReference type="InterPro" id="IPR048716">
    <property type="entry name" value="Phosphatase-like_N"/>
</dbReference>
<dbReference type="GO" id="GO:0046685">
    <property type="term" value="P:response to arsenic-containing substance"/>
    <property type="evidence" value="ECO:0007669"/>
    <property type="project" value="UniProtKB-KW"/>
</dbReference>
<dbReference type="Gene3D" id="1.10.8.1060">
    <property type="entry name" value="Corynebacterium glutamicum thioredoxin-dependent arsenate reductase, N-terminal domain"/>
    <property type="match status" value="1"/>
</dbReference>
<dbReference type="Proteomes" id="UP000467148">
    <property type="component" value="Chromosome"/>
</dbReference>
<reference evidence="3 4" key="1">
    <citation type="journal article" date="2019" name="Emerg. Microbes Infect.">
        <title>Comprehensive subspecies identification of 175 nontuberculous mycobacteria species based on 7547 genomic profiles.</title>
        <authorList>
            <person name="Matsumoto Y."/>
            <person name="Kinjo T."/>
            <person name="Motooka D."/>
            <person name="Nabeya D."/>
            <person name="Jung N."/>
            <person name="Uechi K."/>
            <person name="Horii T."/>
            <person name="Iida T."/>
            <person name="Fujita J."/>
            <person name="Nakamura S."/>
        </authorList>
    </citation>
    <scope>NUCLEOTIDE SEQUENCE [LARGE SCALE GENOMIC DNA]</scope>
    <source>
        <strain evidence="3 4">JCM 30396</strain>
    </source>
</reference>
<feature type="domain" description="Phosphotyrosine protein phosphatase I" evidence="2">
    <location>
        <begin position="92"/>
        <end position="217"/>
    </location>
</feature>
<keyword evidence="1" id="KW-0059">Arsenical resistance</keyword>
<dbReference type="SUPFAM" id="SSF52788">
    <property type="entry name" value="Phosphotyrosine protein phosphatases I"/>
    <property type="match status" value="1"/>
</dbReference>